<sequence>STKGGCFLASCSLFTFWLYLVGTD</sequence>
<accession>A0A067FLZ4</accession>
<name>A0A067FLZ4_CITSI</name>
<dbReference type="Proteomes" id="UP000027120">
    <property type="component" value="Unassembled WGS sequence"/>
</dbReference>
<dbReference type="EMBL" id="KK784907">
    <property type="protein sequence ID" value="KDO64472.1"/>
    <property type="molecule type" value="Genomic_DNA"/>
</dbReference>
<feature type="non-terminal residue" evidence="1">
    <location>
        <position position="1"/>
    </location>
</feature>
<dbReference type="AlphaFoldDB" id="A0A067FLZ4"/>
<evidence type="ECO:0000313" key="2">
    <source>
        <dbReference type="Proteomes" id="UP000027120"/>
    </source>
</evidence>
<keyword evidence="2" id="KW-1185">Reference proteome</keyword>
<protein>
    <submittedName>
        <fullName evidence="1">Uncharacterized protein</fullName>
    </submittedName>
</protein>
<reference evidence="1 2" key="1">
    <citation type="submission" date="2014-04" db="EMBL/GenBank/DDBJ databases">
        <authorList>
            <consortium name="International Citrus Genome Consortium"/>
            <person name="Gmitter F."/>
            <person name="Chen C."/>
            <person name="Farmerie W."/>
            <person name="Harkins T."/>
            <person name="Desany B."/>
            <person name="Mohiuddin M."/>
            <person name="Kodira C."/>
            <person name="Borodovsky M."/>
            <person name="Lomsadze A."/>
            <person name="Burns P."/>
            <person name="Jenkins J."/>
            <person name="Prochnik S."/>
            <person name="Shu S."/>
            <person name="Chapman J."/>
            <person name="Pitluck S."/>
            <person name="Schmutz J."/>
            <person name="Rokhsar D."/>
        </authorList>
    </citation>
    <scope>NUCLEOTIDE SEQUENCE</scope>
</reference>
<gene>
    <name evidence="1" type="ORF">CISIN_1g0327842mg</name>
</gene>
<organism evidence="1 2">
    <name type="scientific">Citrus sinensis</name>
    <name type="common">Sweet orange</name>
    <name type="synonym">Citrus aurantium var. sinensis</name>
    <dbReference type="NCBI Taxonomy" id="2711"/>
    <lineage>
        <taxon>Eukaryota</taxon>
        <taxon>Viridiplantae</taxon>
        <taxon>Streptophyta</taxon>
        <taxon>Embryophyta</taxon>
        <taxon>Tracheophyta</taxon>
        <taxon>Spermatophyta</taxon>
        <taxon>Magnoliopsida</taxon>
        <taxon>eudicotyledons</taxon>
        <taxon>Gunneridae</taxon>
        <taxon>Pentapetalae</taxon>
        <taxon>rosids</taxon>
        <taxon>malvids</taxon>
        <taxon>Sapindales</taxon>
        <taxon>Rutaceae</taxon>
        <taxon>Aurantioideae</taxon>
        <taxon>Citrus</taxon>
    </lineage>
</organism>
<evidence type="ECO:0000313" key="1">
    <source>
        <dbReference type="EMBL" id="KDO64472.1"/>
    </source>
</evidence>
<proteinExistence type="predicted"/>